<feature type="compositionally biased region" description="Polar residues" evidence="1">
    <location>
        <begin position="159"/>
        <end position="172"/>
    </location>
</feature>
<dbReference type="Proteomes" id="UP000078559">
    <property type="component" value="Chromosome 2"/>
</dbReference>
<feature type="region of interest" description="Disordered" evidence="1">
    <location>
        <begin position="159"/>
        <end position="185"/>
    </location>
</feature>
<feature type="compositionally biased region" description="Basic residues" evidence="1">
    <location>
        <begin position="15"/>
        <end position="24"/>
    </location>
</feature>
<reference evidence="2" key="1">
    <citation type="submission" date="2014-12" db="EMBL/GenBank/DDBJ databases">
        <title>Genome Sequence of Valsa Canker Pathogens Uncovers a Specific Adaption of Colonization on Woody Bark.</title>
        <authorList>
            <person name="Yin Z."/>
            <person name="Liu H."/>
            <person name="Gao X."/>
            <person name="Li Z."/>
            <person name="Song N."/>
            <person name="Ke X."/>
            <person name="Dai Q."/>
            <person name="Wu Y."/>
            <person name="Sun Y."/>
            <person name="Xu J.-R."/>
            <person name="Kang Z.K."/>
            <person name="Wang L."/>
            <person name="Huang L."/>
        </authorList>
    </citation>
    <scope>NUCLEOTIDE SEQUENCE [LARGE SCALE GENOMIC DNA]</scope>
    <source>
        <strain evidence="2">03-8</strain>
    </source>
</reference>
<evidence type="ECO:0000313" key="2">
    <source>
        <dbReference type="EMBL" id="KUI65987.1"/>
    </source>
</evidence>
<feature type="compositionally biased region" description="Basic and acidic residues" evidence="1">
    <location>
        <begin position="25"/>
        <end position="39"/>
    </location>
</feature>
<sequence>MPMAKRSYSHNNGRSMHHPKTRITKRNESQANDHDDAKAKPSRISAATRPRPNDDSQHGIESFRKLKSHLESNEIQIIPVAANLPPRRSERDSESRASPTIPATIARGNSSISPEKPCLPGPVPLGTAGQTPSSFLELARARAFQDGVLSAHKFLQSNPAFPRPTSSPSSLTAGKLPVHGSLNNGPSMEMVESMYANIGQPVPDSVRKTIGEQGPHEPKQVERCKRRIQDADERLQKLQAER</sequence>
<dbReference type="EMBL" id="CM003099">
    <property type="protein sequence ID" value="KUI65987.1"/>
    <property type="molecule type" value="Genomic_DNA"/>
</dbReference>
<accession>A0A194VPS8</accession>
<organism evidence="2 3">
    <name type="scientific">Cytospora mali</name>
    <name type="common">Apple Valsa canker fungus</name>
    <name type="synonym">Valsa mali</name>
    <dbReference type="NCBI Taxonomy" id="578113"/>
    <lineage>
        <taxon>Eukaryota</taxon>
        <taxon>Fungi</taxon>
        <taxon>Dikarya</taxon>
        <taxon>Ascomycota</taxon>
        <taxon>Pezizomycotina</taxon>
        <taxon>Sordariomycetes</taxon>
        <taxon>Sordariomycetidae</taxon>
        <taxon>Diaporthales</taxon>
        <taxon>Cytosporaceae</taxon>
        <taxon>Cytospora</taxon>
    </lineage>
</organism>
<keyword evidence="3" id="KW-1185">Reference proteome</keyword>
<feature type="region of interest" description="Disordered" evidence="1">
    <location>
        <begin position="1"/>
        <end position="119"/>
    </location>
</feature>
<proteinExistence type="predicted"/>
<gene>
    <name evidence="2" type="ORF">VM1G_01362</name>
</gene>
<name>A0A194VPS8_CYTMA</name>
<feature type="compositionally biased region" description="Basic and acidic residues" evidence="1">
    <location>
        <begin position="51"/>
        <end position="72"/>
    </location>
</feature>
<feature type="compositionally biased region" description="Basic and acidic residues" evidence="1">
    <location>
        <begin position="205"/>
        <end position="226"/>
    </location>
</feature>
<protein>
    <submittedName>
        <fullName evidence="2">Uncharacterized protein</fullName>
    </submittedName>
</protein>
<evidence type="ECO:0000313" key="3">
    <source>
        <dbReference type="Proteomes" id="UP000078559"/>
    </source>
</evidence>
<evidence type="ECO:0000256" key="1">
    <source>
        <dbReference type="SAM" id="MobiDB-lite"/>
    </source>
</evidence>
<dbReference type="AlphaFoldDB" id="A0A194VPS8"/>
<feature type="region of interest" description="Disordered" evidence="1">
    <location>
        <begin position="202"/>
        <end position="226"/>
    </location>
</feature>